<proteinExistence type="predicted"/>
<evidence type="ECO:0008006" key="3">
    <source>
        <dbReference type="Google" id="ProtNLM"/>
    </source>
</evidence>
<accession>A0ABX1AJK7</accession>
<dbReference type="EMBL" id="JAAVJB010000019">
    <property type="protein sequence ID" value="NJP65578.1"/>
    <property type="molecule type" value="Genomic_DNA"/>
</dbReference>
<reference evidence="1 2" key="1">
    <citation type="submission" date="2020-03" db="EMBL/GenBank/DDBJ databases">
        <title>Draft genome of Streptomyces sp. ventii, isolated from the Axial Seamount in the Pacific Ocean, and resequencing of the two type strains Streptomyces lonarensis strain NCL 716 and Streptomyces bohaiensis strain 11A07.</title>
        <authorList>
            <person name="Loughran R.M."/>
            <person name="Pfannmuller K.M."/>
            <person name="Wasson B.J."/>
            <person name="Deadmond M.C."/>
            <person name="Paddock B.E."/>
            <person name="Koyack M.J."/>
            <person name="Gallegos D.A."/>
            <person name="Mitchell E.A."/>
            <person name="Ushijima B."/>
            <person name="Saw J.H."/>
            <person name="Mcphail K.L."/>
            <person name="Videau P."/>
        </authorList>
    </citation>
    <scope>NUCLEOTIDE SEQUENCE [LARGE SCALE GENOMIC DNA]</scope>
    <source>
        <strain evidence="2">5675061</strain>
    </source>
</reference>
<keyword evidence="2" id="KW-1185">Reference proteome</keyword>
<dbReference type="RefSeq" id="WP_167932105.1">
    <property type="nucleotide sequence ID" value="NZ_JAAVJB010000019.1"/>
</dbReference>
<name>A0ABX1AJK7_9ACTN</name>
<sequence>MSGRSWGLVAAVVGTLLGLLLLAEGCGGRQDGGVPGEYFDARATLPD</sequence>
<gene>
    <name evidence="1" type="ORF">HCJ92_04565</name>
</gene>
<comment type="caution">
    <text evidence="1">The sequence shown here is derived from an EMBL/GenBank/DDBJ whole genome shotgun (WGS) entry which is preliminary data.</text>
</comment>
<evidence type="ECO:0000313" key="1">
    <source>
        <dbReference type="EMBL" id="NJP65578.1"/>
    </source>
</evidence>
<protein>
    <recommendedName>
        <fullName evidence="3">TlpA family protein disulfide reductase</fullName>
    </recommendedName>
</protein>
<dbReference type="Proteomes" id="UP000746503">
    <property type="component" value="Unassembled WGS sequence"/>
</dbReference>
<organism evidence="1 2">
    <name type="scientific">Streptomyces spiramenti</name>
    <dbReference type="NCBI Taxonomy" id="2720606"/>
    <lineage>
        <taxon>Bacteria</taxon>
        <taxon>Bacillati</taxon>
        <taxon>Actinomycetota</taxon>
        <taxon>Actinomycetes</taxon>
        <taxon>Kitasatosporales</taxon>
        <taxon>Streptomycetaceae</taxon>
        <taxon>Streptomyces</taxon>
    </lineage>
</organism>
<evidence type="ECO:0000313" key="2">
    <source>
        <dbReference type="Proteomes" id="UP000746503"/>
    </source>
</evidence>